<keyword evidence="2" id="KW-1185">Reference proteome</keyword>
<accession>A0ABY7E2J2</accession>
<dbReference type="PANTHER" id="PTHR21446">
    <property type="entry name" value="DUF3504 DOMAIN-CONTAINING PROTEIN"/>
    <property type="match status" value="1"/>
</dbReference>
<name>A0ABY7E2J2_MYAAR</name>
<dbReference type="Proteomes" id="UP001164746">
    <property type="component" value="Chromosome 5"/>
</dbReference>
<evidence type="ECO:0000313" key="1">
    <source>
        <dbReference type="EMBL" id="WAR04218.1"/>
    </source>
</evidence>
<proteinExistence type="predicted"/>
<evidence type="ECO:0000313" key="2">
    <source>
        <dbReference type="Proteomes" id="UP001164746"/>
    </source>
</evidence>
<organism evidence="1 2">
    <name type="scientific">Mya arenaria</name>
    <name type="common">Soft-shell clam</name>
    <dbReference type="NCBI Taxonomy" id="6604"/>
    <lineage>
        <taxon>Eukaryota</taxon>
        <taxon>Metazoa</taxon>
        <taxon>Spiralia</taxon>
        <taxon>Lophotrochozoa</taxon>
        <taxon>Mollusca</taxon>
        <taxon>Bivalvia</taxon>
        <taxon>Autobranchia</taxon>
        <taxon>Heteroconchia</taxon>
        <taxon>Euheterodonta</taxon>
        <taxon>Imparidentia</taxon>
        <taxon>Neoheterodontei</taxon>
        <taxon>Myida</taxon>
        <taxon>Myoidea</taxon>
        <taxon>Myidae</taxon>
        <taxon>Mya</taxon>
    </lineage>
</organism>
<reference evidence="1" key="1">
    <citation type="submission" date="2022-11" db="EMBL/GenBank/DDBJ databases">
        <title>Centuries of genome instability and evolution in soft-shell clam transmissible cancer (bioRxiv).</title>
        <authorList>
            <person name="Hart S.F.M."/>
            <person name="Yonemitsu M.A."/>
            <person name="Giersch R.M."/>
            <person name="Beal B.F."/>
            <person name="Arriagada G."/>
            <person name="Davis B.W."/>
            <person name="Ostrander E.A."/>
            <person name="Goff S.P."/>
            <person name="Metzger M.J."/>
        </authorList>
    </citation>
    <scope>NUCLEOTIDE SEQUENCE</scope>
    <source>
        <strain evidence="1">MELC-2E11</strain>
        <tissue evidence="1">Siphon/mantle</tissue>
    </source>
</reference>
<protein>
    <recommendedName>
        <fullName evidence="3">Tyr recombinase domain-containing protein</fullName>
    </recommendedName>
</protein>
<sequence>MDFTYQQKVNLLHPGKRSKQTFKIRSVEHKLEIALDDVKILSATDCLGMSFDNPCGLQRKKWLDIMHFLYRRGRKNLRSIRKNTFAVSRDAAGREYVHQVIDEADKNHGLGDPTCPVAEFKKYVGKQSSDIDMAENEAGHIMRTSGHKSESSIRIIMSSFTGQTAPNV</sequence>
<dbReference type="InterPro" id="IPR052787">
    <property type="entry name" value="MAVS"/>
</dbReference>
<gene>
    <name evidence="1" type="ORF">MAR_019587</name>
</gene>
<evidence type="ECO:0008006" key="3">
    <source>
        <dbReference type="Google" id="ProtNLM"/>
    </source>
</evidence>
<dbReference type="EMBL" id="CP111016">
    <property type="protein sequence ID" value="WAR04218.1"/>
    <property type="molecule type" value="Genomic_DNA"/>
</dbReference>
<dbReference type="PANTHER" id="PTHR21446:SF12">
    <property type="entry name" value="POTASSIUM CHANNEL TETRAMERIZATION DOMAIN CONTAINING 1"/>
    <property type="match status" value="1"/>
</dbReference>